<feature type="transmembrane region" description="Helical" evidence="6">
    <location>
        <begin position="181"/>
        <end position="204"/>
    </location>
</feature>
<feature type="transmembrane region" description="Helical" evidence="6">
    <location>
        <begin position="155"/>
        <end position="174"/>
    </location>
</feature>
<evidence type="ECO:0000256" key="1">
    <source>
        <dbReference type="ARBA" id="ARBA00004141"/>
    </source>
</evidence>
<dbReference type="PANTHER" id="PTHR42893">
    <property type="entry name" value="PROTEIN DETOXIFICATION 44, CHLOROPLASTIC-RELATED"/>
    <property type="match status" value="1"/>
</dbReference>
<feature type="transmembrane region" description="Helical" evidence="6">
    <location>
        <begin position="248"/>
        <end position="270"/>
    </location>
</feature>
<dbReference type="CDD" id="cd13136">
    <property type="entry name" value="MATE_DinF_like"/>
    <property type="match status" value="1"/>
</dbReference>
<evidence type="ECO:0000256" key="3">
    <source>
        <dbReference type="ARBA" id="ARBA00022692"/>
    </source>
</evidence>
<evidence type="ECO:0000256" key="4">
    <source>
        <dbReference type="ARBA" id="ARBA00022989"/>
    </source>
</evidence>
<dbReference type="NCBIfam" id="TIGR00797">
    <property type="entry name" value="matE"/>
    <property type="match status" value="1"/>
</dbReference>
<dbReference type="InterPro" id="IPR002528">
    <property type="entry name" value="MATE_fam"/>
</dbReference>
<dbReference type="GO" id="GO:0015297">
    <property type="term" value="F:antiporter activity"/>
    <property type="evidence" value="ECO:0007669"/>
    <property type="project" value="InterPro"/>
</dbReference>
<reference evidence="7 8" key="1">
    <citation type="journal article" date="2024" name="Nat. Commun.">
        <title>Phylogenomics reveals the evolutionary origins of lichenization in chlorophyte algae.</title>
        <authorList>
            <person name="Puginier C."/>
            <person name="Libourel C."/>
            <person name="Otte J."/>
            <person name="Skaloud P."/>
            <person name="Haon M."/>
            <person name="Grisel S."/>
            <person name="Petersen M."/>
            <person name="Berrin J.G."/>
            <person name="Delaux P.M."/>
            <person name="Dal Grande F."/>
            <person name="Keller J."/>
        </authorList>
    </citation>
    <scope>NUCLEOTIDE SEQUENCE [LARGE SCALE GENOMIC DNA]</scope>
    <source>
        <strain evidence="7 8">SAG 2043</strain>
    </source>
</reference>
<evidence type="ECO:0000256" key="6">
    <source>
        <dbReference type="RuleBase" id="RU004914"/>
    </source>
</evidence>
<feature type="transmembrane region" description="Helical" evidence="6">
    <location>
        <begin position="109"/>
        <end position="135"/>
    </location>
</feature>
<evidence type="ECO:0000256" key="5">
    <source>
        <dbReference type="ARBA" id="ARBA00023136"/>
    </source>
</evidence>
<dbReference type="GO" id="GO:0016020">
    <property type="term" value="C:membrane"/>
    <property type="evidence" value="ECO:0007669"/>
    <property type="project" value="UniProtKB-SubCell"/>
</dbReference>
<comment type="subcellular location">
    <subcellularLocation>
        <location evidence="1">Membrane</location>
        <topology evidence="1">Multi-pass membrane protein</topology>
    </subcellularLocation>
</comment>
<keyword evidence="3 6" id="KW-0812">Transmembrane</keyword>
<accession>A0AAW1QPD6</accession>
<feature type="transmembrane region" description="Helical" evidence="6">
    <location>
        <begin position="290"/>
        <end position="310"/>
    </location>
</feature>
<dbReference type="GO" id="GO:0042910">
    <property type="term" value="F:xenobiotic transmembrane transporter activity"/>
    <property type="evidence" value="ECO:0007669"/>
    <property type="project" value="InterPro"/>
</dbReference>
<evidence type="ECO:0000313" key="8">
    <source>
        <dbReference type="Proteomes" id="UP001489004"/>
    </source>
</evidence>
<keyword evidence="4 6" id="KW-1133">Transmembrane helix</keyword>
<organism evidence="7 8">
    <name type="scientific">[Myrmecia] bisecta</name>
    <dbReference type="NCBI Taxonomy" id="41462"/>
    <lineage>
        <taxon>Eukaryota</taxon>
        <taxon>Viridiplantae</taxon>
        <taxon>Chlorophyta</taxon>
        <taxon>core chlorophytes</taxon>
        <taxon>Trebouxiophyceae</taxon>
        <taxon>Trebouxiales</taxon>
        <taxon>Trebouxiaceae</taxon>
        <taxon>Myrmecia</taxon>
    </lineage>
</organism>
<keyword evidence="8" id="KW-1185">Reference proteome</keyword>
<feature type="transmembrane region" description="Helical" evidence="6">
    <location>
        <begin position="360"/>
        <end position="384"/>
    </location>
</feature>
<evidence type="ECO:0000313" key="7">
    <source>
        <dbReference type="EMBL" id="KAK9823345.1"/>
    </source>
</evidence>
<dbReference type="EMBL" id="JALJOR010000002">
    <property type="protein sequence ID" value="KAK9823345.1"/>
    <property type="molecule type" value="Genomic_DNA"/>
</dbReference>
<dbReference type="AlphaFoldDB" id="A0AAW1QPD6"/>
<proteinExistence type="inferred from homology"/>
<dbReference type="Pfam" id="PF01554">
    <property type="entry name" value="MatE"/>
    <property type="match status" value="2"/>
</dbReference>
<sequence>MVTTRNEADVFEGGSKKTDKTIDLEIASLALPTLATLAADPLASLVATAYIGHLGSVQLASVGIALSVFNTVTRLFNMPLLSVTTSTVATAVGTTKGDSAGVGVASSTALLLGLLVGLSEAAVLTAVAGAGLALWGVPVGSPMRVDALDFLLIRAWGAPATVLLLVVQGVFRGLGDTRTPLYATVACNLLNIFLNPLFIFTLGWGVRGSASATILSELAAALGLVLALTRRCNLRLTGKAALQDAAKFLGPTGLLAIRTVAISGTFALATALAARSGSAHAAAHQICLQLWLASSLLADSLAVAAQSLMARSLAGSDRDTARKVVARTIRLGGLLGVILSGALALGSGVLPGVFSRDPSVLAVVAVIWPWVVLTQPITALAFVWDGVLYGANGFQYAAKAMAVCAAPAMLCMLLGLWAPITTPDVRLTAVWLGLAVLMGMRALTIYLPYKRQSAPFDRLFERP</sequence>
<feature type="transmembrane region" description="Helical" evidence="6">
    <location>
        <begin position="396"/>
        <end position="417"/>
    </location>
</feature>
<dbReference type="PANTHER" id="PTHR42893:SF46">
    <property type="entry name" value="PROTEIN DETOXIFICATION 44, CHLOROPLASTIC"/>
    <property type="match status" value="1"/>
</dbReference>
<protein>
    <recommendedName>
        <fullName evidence="6">Protein DETOXIFICATION</fullName>
    </recommendedName>
    <alternativeName>
        <fullName evidence="6">Multidrug and toxic compound extrusion protein</fullName>
    </alternativeName>
</protein>
<name>A0AAW1QPD6_9CHLO</name>
<dbReference type="Proteomes" id="UP001489004">
    <property type="component" value="Unassembled WGS sequence"/>
</dbReference>
<dbReference type="InterPro" id="IPR044644">
    <property type="entry name" value="DinF-like"/>
</dbReference>
<evidence type="ECO:0000256" key="2">
    <source>
        <dbReference type="ARBA" id="ARBA00010199"/>
    </source>
</evidence>
<feature type="transmembrane region" description="Helical" evidence="6">
    <location>
        <begin position="210"/>
        <end position="228"/>
    </location>
</feature>
<comment type="similarity">
    <text evidence="2 6">Belongs to the multi antimicrobial extrusion (MATE) (TC 2.A.66.1) family.</text>
</comment>
<feature type="transmembrane region" description="Helical" evidence="6">
    <location>
        <begin position="331"/>
        <end position="354"/>
    </location>
</feature>
<gene>
    <name evidence="7" type="ORF">WJX72_002062</name>
</gene>
<comment type="caution">
    <text evidence="7">The sequence shown here is derived from an EMBL/GenBank/DDBJ whole genome shotgun (WGS) entry which is preliminary data.</text>
</comment>
<keyword evidence="5 6" id="KW-0472">Membrane</keyword>
<feature type="transmembrane region" description="Helical" evidence="6">
    <location>
        <begin position="429"/>
        <end position="449"/>
    </location>
</feature>